<dbReference type="RefSeq" id="WP_315726498.1">
    <property type="nucleotide sequence ID" value="NZ_JAVUPU010000005.1"/>
</dbReference>
<accession>A0ABU3Q801</accession>
<comment type="caution">
    <text evidence="3">The sequence shown here is derived from an EMBL/GenBank/DDBJ whole genome shotgun (WGS) entry which is preliminary data.</text>
</comment>
<protein>
    <submittedName>
        <fullName evidence="3">Ubiquinol-cytochrome C chaperone family protein</fullName>
    </submittedName>
</protein>
<dbReference type="Proteomes" id="UP001259572">
    <property type="component" value="Unassembled WGS sequence"/>
</dbReference>
<feature type="domain" description="Ubiquinol-cytochrome c chaperone" evidence="2">
    <location>
        <begin position="37"/>
        <end position="170"/>
    </location>
</feature>
<reference evidence="3 4" key="1">
    <citation type="submission" date="2023-05" db="EMBL/GenBank/DDBJ databases">
        <authorList>
            <person name="Guo Y."/>
        </authorList>
    </citation>
    <scope>NUCLEOTIDE SEQUENCE [LARGE SCALE GENOMIC DNA]</scope>
    <source>
        <strain evidence="3 4">GR2756</strain>
    </source>
</reference>
<proteinExistence type="inferred from homology"/>
<gene>
    <name evidence="3" type="ORF">RQX22_11145</name>
</gene>
<sequence length="174" mass="19051">MSFITRIFGDRRERDRLAPLYGAIVAAARDPRWYREGQVPDTIDGRFDMVAAVLALVLIRLEREGDRCRDDSVLLTETFVADMDGTLRQIGIGDFVVGKHVGRMMGALGGRLSAFRDGGADEGALEGAVGRNIFRESPPSPEALRTVSVRLRQFQVALDALPADRIVAGQLPTP</sequence>
<dbReference type="EMBL" id="JAVUPU010000005">
    <property type="protein sequence ID" value="MDT9599506.1"/>
    <property type="molecule type" value="Genomic_DNA"/>
</dbReference>
<dbReference type="Pfam" id="PF03981">
    <property type="entry name" value="Ubiq_cyt_C_chap"/>
    <property type="match status" value="1"/>
</dbReference>
<evidence type="ECO:0000256" key="1">
    <source>
        <dbReference type="ARBA" id="ARBA00006436"/>
    </source>
</evidence>
<evidence type="ECO:0000313" key="4">
    <source>
        <dbReference type="Proteomes" id="UP001259572"/>
    </source>
</evidence>
<keyword evidence="4" id="KW-1185">Reference proteome</keyword>
<evidence type="ECO:0000313" key="3">
    <source>
        <dbReference type="EMBL" id="MDT9599506.1"/>
    </source>
</evidence>
<evidence type="ECO:0000259" key="2">
    <source>
        <dbReference type="Pfam" id="PF03981"/>
    </source>
</evidence>
<dbReference type="InterPro" id="IPR021150">
    <property type="entry name" value="Ubiq_cyt_c_chap"/>
</dbReference>
<comment type="similarity">
    <text evidence="1">Belongs to the UPF0174 family.</text>
</comment>
<name>A0ABU3Q801_9SPHN</name>
<organism evidence="3 4">
    <name type="scientific">Sphingosinicella rhizophila</name>
    <dbReference type="NCBI Taxonomy" id="3050082"/>
    <lineage>
        <taxon>Bacteria</taxon>
        <taxon>Pseudomonadati</taxon>
        <taxon>Pseudomonadota</taxon>
        <taxon>Alphaproteobacteria</taxon>
        <taxon>Sphingomonadales</taxon>
        <taxon>Sphingosinicellaceae</taxon>
        <taxon>Sphingosinicella</taxon>
    </lineage>
</organism>